<reference evidence="3" key="1">
    <citation type="journal article" date="2019" name="Int. J. Syst. Evol. Microbiol.">
        <title>The Global Catalogue of Microorganisms (GCM) 10K type strain sequencing project: providing services to taxonomists for standard genome sequencing and annotation.</title>
        <authorList>
            <consortium name="The Broad Institute Genomics Platform"/>
            <consortium name="The Broad Institute Genome Sequencing Center for Infectious Disease"/>
            <person name="Wu L."/>
            <person name="Ma J."/>
        </authorList>
    </citation>
    <scope>NUCLEOTIDE SEQUENCE [LARGE SCALE GENOMIC DNA]</scope>
    <source>
        <strain evidence="3">JCM 18123</strain>
    </source>
</reference>
<evidence type="ECO:0000313" key="3">
    <source>
        <dbReference type="Proteomes" id="UP001499993"/>
    </source>
</evidence>
<feature type="transmembrane region" description="Helical" evidence="1">
    <location>
        <begin position="107"/>
        <end position="129"/>
    </location>
</feature>
<evidence type="ECO:0000313" key="2">
    <source>
        <dbReference type="EMBL" id="GAA4954236.1"/>
    </source>
</evidence>
<keyword evidence="1" id="KW-0812">Transmembrane</keyword>
<dbReference type="Proteomes" id="UP001499993">
    <property type="component" value="Unassembled WGS sequence"/>
</dbReference>
<dbReference type="SUPFAM" id="SSF82171">
    <property type="entry name" value="DPP6 N-terminal domain-like"/>
    <property type="match status" value="1"/>
</dbReference>
<keyword evidence="1" id="KW-0472">Membrane</keyword>
<sequence length="471" mass="47611">MSEPAAPHSSPVVLVVAADERSAEVTIERHTRTVFGDTPKETRNAALDLSAEYAAHMGRPVLVDARDGNGAWQLIVSPTGVVRAAGGTEAALLSGSPRTKPKRGRRIALAVVGAAAALAVLAGGAFAAVRYVPALVPEPAPADDRPAATMESRQAPPGFIRDAAWRRPMHAGTEPDVAEGGKRAAYIDPGGRLRVVGRDGGPRWTADLPLSADEVVSGPRFVRAGSADAVAVVGGGALWLWESGGGTPREVALPEGADVSYAGGAPLVIADAKASIPVDGELAPVEKPEGTGALLSDGERVLTAVVRGPWTWVAPDGATESVRPQTPEGAESLHEVYSAGGGYVVAAWNPAGGGDGKVLAFHDWSDGSVAAAAEASEEGLADSVLVHTPKAAAFGPVIADPREGSATALEGFEAVSAAGGTVFGEVGGVDVATTAGAEPIELEGDVARPWGLLGGRAVVVADGDVYALVPE</sequence>
<proteinExistence type="predicted"/>
<organism evidence="2 3">
    <name type="scientific">Streptomonospora halophila</name>
    <dbReference type="NCBI Taxonomy" id="427369"/>
    <lineage>
        <taxon>Bacteria</taxon>
        <taxon>Bacillati</taxon>
        <taxon>Actinomycetota</taxon>
        <taxon>Actinomycetes</taxon>
        <taxon>Streptosporangiales</taxon>
        <taxon>Nocardiopsidaceae</taxon>
        <taxon>Streptomonospora</taxon>
    </lineage>
</organism>
<comment type="caution">
    <text evidence="2">The sequence shown here is derived from an EMBL/GenBank/DDBJ whole genome shotgun (WGS) entry which is preliminary data.</text>
</comment>
<accession>A0ABP9GXE8</accession>
<keyword evidence="1" id="KW-1133">Transmembrane helix</keyword>
<dbReference type="EMBL" id="BAABIK010000032">
    <property type="protein sequence ID" value="GAA4954236.1"/>
    <property type="molecule type" value="Genomic_DNA"/>
</dbReference>
<keyword evidence="3" id="KW-1185">Reference proteome</keyword>
<dbReference type="RefSeq" id="WP_345558664.1">
    <property type="nucleotide sequence ID" value="NZ_BAABIK010000032.1"/>
</dbReference>
<protein>
    <recommendedName>
        <fullName evidence="4">PQQ-like domain-containing protein</fullName>
    </recommendedName>
</protein>
<evidence type="ECO:0008006" key="4">
    <source>
        <dbReference type="Google" id="ProtNLM"/>
    </source>
</evidence>
<name>A0ABP9GXE8_9ACTN</name>
<gene>
    <name evidence="2" type="ORF">GCM10023224_44470</name>
</gene>
<evidence type="ECO:0000256" key="1">
    <source>
        <dbReference type="SAM" id="Phobius"/>
    </source>
</evidence>